<feature type="region of interest" description="Disordered" evidence="3">
    <location>
        <begin position="108"/>
        <end position="183"/>
    </location>
</feature>
<dbReference type="PROSITE" id="PS50014">
    <property type="entry name" value="BROMODOMAIN_2"/>
    <property type="match status" value="1"/>
</dbReference>
<name>A0AB34JE46_PRYPA</name>
<sequence>MSADMQGSLLDLLVALAAQRHEFDWSSASQNLQSLLASGNDWEGMPLEAPTAAECERRFAELSSSVGSSSEDAQVLVDHLVAARLKALATKRLELVARINELSASNTGTLKRSVSKDAVSESVRTPSAAASGSSTAPPPAAKQASAADMAAVTGGGLADENGSGVGRTRLASPADIVPPDGGGVDERWADIAEEEDKHARRSSVSSTLTKMLMVIQKHKWAHPFKRPVTDKEAPDYKDIIKNPMDFWTLRKRVESGVVCDVPALVSDLYLIFDNAMVYNAHGSDYHKMAHTLKENVKYQFQACLSLYNKWAAERKLGNAPAAADASADDSGADPPAPAADEEVTVGARGRSTGRGSGRKRSSDSHLNSTDDGIGGRRKRTRP</sequence>
<evidence type="ECO:0000256" key="1">
    <source>
        <dbReference type="ARBA" id="ARBA00023117"/>
    </source>
</evidence>
<evidence type="ECO:0000256" key="2">
    <source>
        <dbReference type="PROSITE-ProRule" id="PRU00035"/>
    </source>
</evidence>
<organism evidence="5 6">
    <name type="scientific">Prymnesium parvum</name>
    <name type="common">Toxic golden alga</name>
    <dbReference type="NCBI Taxonomy" id="97485"/>
    <lineage>
        <taxon>Eukaryota</taxon>
        <taxon>Haptista</taxon>
        <taxon>Haptophyta</taxon>
        <taxon>Prymnesiophyceae</taxon>
        <taxon>Prymnesiales</taxon>
        <taxon>Prymnesiaceae</taxon>
        <taxon>Prymnesium</taxon>
    </lineage>
</organism>
<comment type="caution">
    <text evidence="5">The sequence shown here is derived from an EMBL/GenBank/DDBJ whole genome shotgun (WGS) entry which is preliminary data.</text>
</comment>
<dbReference type="EMBL" id="JBGBPQ010000009">
    <property type="protein sequence ID" value="KAL1520026.1"/>
    <property type="molecule type" value="Genomic_DNA"/>
</dbReference>
<accession>A0AB34JE46</accession>
<proteinExistence type="predicted"/>
<keyword evidence="6" id="KW-1185">Reference proteome</keyword>
<dbReference type="Gene3D" id="1.20.920.10">
    <property type="entry name" value="Bromodomain-like"/>
    <property type="match status" value="1"/>
</dbReference>
<feature type="region of interest" description="Disordered" evidence="3">
    <location>
        <begin position="320"/>
        <end position="382"/>
    </location>
</feature>
<dbReference type="AlphaFoldDB" id="A0AB34JE46"/>
<dbReference type="PRINTS" id="PR00503">
    <property type="entry name" value="BROMODOMAIN"/>
</dbReference>
<dbReference type="SUPFAM" id="SSF47370">
    <property type="entry name" value="Bromodomain"/>
    <property type="match status" value="1"/>
</dbReference>
<protein>
    <recommendedName>
        <fullName evidence="4">Bromo domain-containing protein</fullName>
    </recommendedName>
</protein>
<evidence type="ECO:0000256" key="3">
    <source>
        <dbReference type="SAM" id="MobiDB-lite"/>
    </source>
</evidence>
<gene>
    <name evidence="5" type="ORF">AB1Y20_023504</name>
</gene>
<reference evidence="5 6" key="1">
    <citation type="journal article" date="2024" name="Science">
        <title>Giant polyketide synthase enzymes in the biosynthesis of giant marine polyether toxins.</title>
        <authorList>
            <person name="Fallon T.R."/>
            <person name="Shende V.V."/>
            <person name="Wierzbicki I.H."/>
            <person name="Pendleton A.L."/>
            <person name="Watervoot N.F."/>
            <person name="Auber R.P."/>
            <person name="Gonzalez D.J."/>
            <person name="Wisecaver J.H."/>
            <person name="Moore B.S."/>
        </authorList>
    </citation>
    <scope>NUCLEOTIDE SEQUENCE [LARGE SCALE GENOMIC DNA]</scope>
    <source>
        <strain evidence="5 6">12B1</strain>
    </source>
</reference>
<dbReference type="PANTHER" id="PTHR15398:SF4">
    <property type="entry name" value="BROMODOMAIN-CONTAINING PROTEIN 8 ISOFORM X1"/>
    <property type="match status" value="1"/>
</dbReference>
<evidence type="ECO:0000313" key="6">
    <source>
        <dbReference type="Proteomes" id="UP001515480"/>
    </source>
</evidence>
<dbReference type="Proteomes" id="UP001515480">
    <property type="component" value="Unassembled WGS sequence"/>
</dbReference>
<dbReference type="SMART" id="SM00297">
    <property type="entry name" value="BROMO"/>
    <property type="match status" value="1"/>
</dbReference>
<feature type="domain" description="Bromo" evidence="4">
    <location>
        <begin position="216"/>
        <end position="286"/>
    </location>
</feature>
<dbReference type="InterPro" id="IPR001487">
    <property type="entry name" value="Bromodomain"/>
</dbReference>
<keyword evidence="1 2" id="KW-0103">Bromodomain</keyword>
<dbReference type="Pfam" id="PF00439">
    <property type="entry name" value="Bromodomain"/>
    <property type="match status" value="1"/>
</dbReference>
<evidence type="ECO:0000313" key="5">
    <source>
        <dbReference type="EMBL" id="KAL1520026.1"/>
    </source>
</evidence>
<dbReference type="PANTHER" id="PTHR15398">
    <property type="entry name" value="BROMODOMAIN-CONTAINING PROTEIN 8"/>
    <property type="match status" value="1"/>
</dbReference>
<dbReference type="GO" id="GO:0035267">
    <property type="term" value="C:NuA4 histone acetyltransferase complex"/>
    <property type="evidence" value="ECO:0007669"/>
    <property type="project" value="TreeGrafter"/>
</dbReference>
<evidence type="ECO:0000259" key="4">
    <source>
        <dbReference type="PROSITE" id="PS50014"/>
    </source>
</evidence>
<feature type="compositionally biased region" description="Low complexity" evidence="3">
    <location>
        <begin position="125"/>
        <end position="151"/>
    </location>
</feature>
<dbReference type="InterPro" id="IPR036427">
    <property type="entry name" value="Bromodomain-like_sf"/>
</dbReference>